<dbReference type="PROSITE" id="PS50123">
    <property type="entry name" value="CHER"/>
    <property type="match status" value="1"/>
</dbReference>
<comment type="caution">
    <text evidence="2">The sequence shown here is derived from an EMBL/GenBank/DDBJ whole genome shotgun (WGS) entry which is preliminary data.</text>
</comment>
<dbReference type="GO" id="GO:0008757">
    <property type="term" value="F:S-adenosylmethionine-dependent methyltransferase activity"/>
    <property type="evidence" value="ECO:0007669"/>
    <property type="project" value="InterPro"/>
</dbReference>
<dbReference type="EMBL" id="JAHESF010000013">
    <property type="protein sequence ID" value="MBT1698078.1"/>
    <property type="molecule type" value="Genomic_DNA"/>
</dbReference>
<proteinExistence type="predicted"/>
<dbReference type="PANTHER" id="PTHR24422:SF8">
    <property type="entry name" value="CHEMOTAXIS PROTEIN"/>
    <property type="match status" value="1"/>
</dbReference>
<dbReference type="SUPFAM" id="SSF53335">
    <property type="entry name" value="S-adenosyl-L-methionine-dependent methyltransferases"/>
    <property type="match status" value="1"/>
</dbReference>
<dbReference type="RefSeq" id="WP_254163951.1">
    <property type="nucleotide sequence ID" value="NZ_JAHESF010000013.1"/>
</dbReference>
<organism evidence="2 3">
    <name type="scientific">Chryseosolibacter histidini</name>
    <dbReference type="NCBI Taxonomy" id="2782349"/>
    <lineage>
        <taxon>Bacteria</taxon>
        <taxon>Pseudomonadati</taxon>
        <taxon>Bacteroidota</taxon>
        <taxon>Cytophagia</taxon>
        <taxon>Cytophagales</taxon>
        <taxon>Chryseotaleaceae</taxon>
        <taxon>Chryseosolibacter</taxon>
    </lineage>
</organism>
<protein>
    <submittedName>
        <fullName evidence="2">Protein-glutamate O-methyltransferase CheR</fullName>
    </submittedName>
</protein>
<dbReference type="InterPro" id="IPR022641">
    <property type="entry name" value="CheR_N"/>
</dbReference>
<dbReference type="SUPFAM" id="SSF47757">
    <property type="entry name" value="Chemotaxis receptor methyltransferase CheR, N-terminal domain"/>
    <property type="match status" value="1"/>
</dbReference>
<dbReference type="PANTHER" id="PTHR24422">
    <property type="entry name" value="CHEMOTAXIS PROTEIN METHYLTRANSFERASE"/>
    <property type="match status" value="1"/>
</dbReference>
<evidence type="ECO:0000313" key="3">
    <source>
        <dbReference type="Proteomes" id="UP001319200"/>
    </source>
</evidence>
<dbReference type="AlphaFoldDB" id="A0AAP2GNJ3"/>
<accession>A0AAP2GNJ3</accession>
<reference evidence="2 3" key="1">
    <citation type="submission" date="2021-05" db="EMBL/GenBank/DDBJ databases">
        <title>A Polyphasic approach of four new species of the genus Ohtaekwangia: Ohtaekwangia histidinii sp. nov., Ohtaekwangia cretensis sp. nov., Ohtaekwangia indiensis sp. nov., Ohtaekwangia reichenbachii sp. nov. from diverse environment.</title>
        <authorList>
            <person name="Octaviana S."/>
        </authorList>
    </citation>
    <scope>NUCLEOTIDE SEQUENCE [LARGE SCALE GENOMIC DNA]</scope>
    <source>
        <strain evidence="2 3">PWU4</strain>
    </source>
</reference>
<dbReference type="Pfam" id="PF03705">
    <property type="entry name" value="CheR_N"/>
    <property type="match status" value="1"/>
</dbReference>
<dbReference type="Pfam" id="PF01739">
    <property type="entry name" value="CheR"/>
    <property type="match status" value="1"/>
</dbReference>
<sequence>MKGDIGNDDYRKLLDSIYHQYGYDFTEYAESSVKRRITHFMNGRRIGSCDELQAVILDDEGIFEEFVQEMSVTVTEMFRDPAFYKEIREKVTARLATYPVIRLWIAGCATGQEIYSMAILLKEEGLLDRTIIYATDINQKSLMAAKEGMYSLEHMRVYTNNYQLAGGKGSFSDYYTAKYNAALFDKTLRNNVVFSPHNLVTDQSFNEFQFIICRNVLMYFNQQLQSKVINLFDESLCTFGFLGLGDKESLLFSGRKDHFEKIDGIQKIYMKIK</sequence>
<dbReference type="InterPro" id="IPR022642">
    <property type="entry name" value="CheR_C"/>
</dbReference>
<evidence type="ECO:0000313" key="2">
    <source>
        <dbReference type="EMBL" id="MBT1698078.1"/>
    </source>
</evidence>
<dbReference type="PRINTS" id="PR00996">
    <property type="entry name" value="CHERMTFRASE"/>
</dbReference>
<name>A0AAP2GNJ3_9BACT</name>
<keyword evidence="3" id="KW-1185">Reference proteome</keyword>
<dbReference type="Gene3D" id="3.40.50.150">
    <property type="entry name" value="Vaccinia Virus protein VP39"/>
    <property type="match status" value="1"/>
</dbReference>
<gene>
    <name evidence="2" type="ORF">KK083_14390</name>
</gene>
<dbReference type="InterPro" id="IPR029063">
    <property type="entry name" value="SAM-dependent_MTases_sf"/>
</dbReference>
<dbReference type="InterPro" id="IPR050903">
    <property type="entry name" value="Bact_Chemotaxis_MeTrfase"/>
</dbReference>
<dbReference type="Proteomes" id="UP001319200">
    <property type="component" value="Unassembled WGS sequence"/>
</dbReference>
<dbReference type="SMART" id="SM00138">
    <property type="entry name" value="MeTrc"/>
    <property type="match status" value="1"/>
</dbReference>
<feature type="domain" description="CheR-type methyltransferase" evidence="1">
    <location>
        <begin position="1"/>
        <end position="272"/>
    </location>
</feature>
<dbReference type="InterPro" id="IPR000780">
    <property type="entry name" value="CheR_MeTrfase"/>
</dbReference>
<evidence type="ECO:0000259" key="1">
    <source>
        <dbReference type="PROSITE" id="PS50123"/>
    </source>
</evidence>